<keyword evidence="4" id="KW-0472">Membrane</keyword>
<evidence type="ECO:0008006" key="7">
    <source>
        <dbReference type="Google" id="ProtNLM"/>
    </source>
</evidence>
<evidence type="ECO:0000256" key="4">
    <source>
        <dbReference type="SAM" id="Phobius"/>
    </source>
</evidence>
<evidence type="ECO:0000313" key="6">
    <source>
        <dbReference type="Proteomes" id="UP001591681"/>
    </source>
</evidence>
<feature type="compositionally biased region" description="Polar residues" evidence="3">
    <location>
        <begin position="318"/>
        <end position="332"/>
    </location>
</feature>
<keyword evidence="4" id="KW-1133">Transmembrane helix</keyword>
<evidence type="ECO:0000256" key="3">
    <source>
        <dbReference type="SAM" id="MobiDB-lite"/>
    </source>
</evidence>
<protein>
    <recommendedName>
        <fullName evidence="7">Metadherin</fullName>
    </recommendedName>
</protein>
<evidence type="ECO:0000256" key="1">
    <source>
        <dbReference type="ARBA" id="ARBA00004123"/>
    </source>
</evidence>
<keyword evidence="6" id="KW-1185">Reference proteome</keyword>
<dbReference type="PANTHER" id="PTHR23251:SF0">
    <property type="entry name" value="PROTEIN LYRIC"/>
    <property type="match status" value="1"/>
</dbReference>
<dbReference type="GO" id="GO:0005634">
    <property type="term" value="C:nucleus"/>
    <property type="evidence" value="ECO:0007669"/>
    <property type="project" value="UniProtKB-SubCell"/>
</dbReference>
<dbReference type="Pfam" id="PF15686">
    <property type="entry name" value="LYRIC"/>
    <property type="match status" value="2"/>
</dbReference>
<feature type="region of interest" description="Disordered" evidence="3">
    <location>
        <begin position="378"/>
        <end position="502"/>
    </location>
</feature>
<name>A0ABD1J0S1_9TELE</name>
<evidence type="ECO:0000313" key="5">
    <source>
        <dbReference type="EMBL" id="KAL2080454.1"/>
    </source>
</evidence>
<feature type="compositionally biased region" description="Basic and acidic residues" evidence="3">
    <location>
        <begin position="206"/>
        <end position="224"/>
    </location>
</feature>
<keyword evidence="2" id="KW-0539">Nucleus</keyword>
<feature type="region of interest" description="Disordered" evidence="3">
    <location>
        <begin position="137"/>
        <end position="332"/>
    </location>
</feature>
<reference evidence="5 6" key="1">
    <citation type="submission" date="2024-09" db="EMBL/GenBank/DDBJ databases">
        <title>A chromosome-level genome assembly of Gray's grenadier anchovy, Coilia grayii.</title>
        <authorList>
            <person name="Fu Z."/>
        </authorList>
    </citation>
    <scope>NUCLEOTIDE SEQUENCE [LARGE SCALE GENOMIC DNA]</scope>
    <source>
        <strain evidence="5">G4</strain>
        <tissue evidence="5">Muscle</tissue>
    </source>
</reference>
<dbReference type="EMBL" id="JBHFQA010000021">
    <property type="protein sequence ID" value="KAL2080454.1"/>
    <property type="molecule type" value="Genomic_DNA"/>
</dbReference>
<comment type="caution">
    <text evidence="5">The sequence shown here is derived from an EMBL/GenBank/DDBJ whole genome shotgun (WGS) entry which is preliminary data.</text>
</comment>
<organism evidence="5 6">
    <name type="scientific">Coilia grayii</name>
    <name type="common">Gray's grenadier anchovy</name>
    <dbReference type="NCBI Taxonomy" id="363190"/>
    <lineage>
        <taxon>Eukaryota</taxon>
        <taxon>Metazoa</taxon>
        <taxon>Chordata</taxon>
        <taxon>Craniata</taxon>
        <taxon>Vertebrata</taxon>
        <taxon>Euteleostomi</taxon>
        <taxon>Actinopterygii</taxon>
        <taxon>Neopterygii</taxon>
        <taxon>Teleostei</taxon>
        <taxon>Clupei</taxon>
        <taxon>Clupeiformes</taxon>
        <taxon>Clupeoidei</taxon>
        <taxon>Engraulidae</taxon>
        <taxon>Coilinae</taxon>
        <taxon>Coilia</taxon>
    </lineage>
</organism>
<dbReference type="Proteomes" id="UP001591681">
    <property type="component" value="Unassembled WGS sequence"/>
</dbReference>
<keyword evidence="4" id="KW-0812">Transmembrane</keyword>
<proteinExistence type="predicted"/>
<gene>
    <name evidence="5" type="ORF">ACEWY4_024247</name>
</gene>
<dbReference type="InterPro" id="IPR052305">
    <property type="entry name" value="TransReg_TumorExp"/>
</dbReference>
<sequence>MKLSNVAPPPPHSVRCCPASVLSTRMLFAFLTVGKMATDWQGLALQQAEKISNRVREVLSVGVKFLKNELGVDLDLNPELYPTWIILSTAFIGLFLVVALTWLAACSGYFVGRKRRPNVSESSDAVKASVIKTIKTEEPKKKNKKKSVDKKPQPNGRTASESPDEIKSAEDTPKSQTGSKLDKVKKNKKKAKVEVKPAQAPLPSVEGKEPDEGDWETKVSNKERRQQRKKEKSPNNESPGGRDRSVHQGEPLTSATPTSSGSRRNRASGGWSEVPSVNGGGWAEPSMKLGSPMNTTDTEKWSAMMKPSGHRTPESLGWTPNTDAGSWNSMDGQIQSELNPVNFVLGLNAGGEPMSQPAADLQWDSLASVDEWSGFNGLAAVDPTSDWNAPTELWGNYEEPVADLSAPAAPPVSQQSLDSDDDKEKDEGGIGGSTKSKKKKKKKKKQEDGDDADMESESPKPLKYAAMGESGFLKHSSALQKKPEQSTDAPKQSHKKKARRET</sequence>
<feature type="compositionally biased region" description="Basic and acidic residues" evidence="3">
    <location>
        <begin position="164"/>
        <end position="173"/>
    </location>
</feature>
<evidence type="ECO:0000256" key="2">
    <source>
        <dbReference type="ARBA" id="ARBA00023242"/>
    </source>
</evidence>
<feature type="compositionally biased region" description="Basic residues" evidence="3">
    <location>
        <begin position="435"/>
        <end position="444"/>
    </location>
</feature>
<feature type="transmembrane region" description="Helical" evidence="4">
    <location>
        <begin position="84"/>
        <end position="111"/>
    </location>
</feature>
<accession>A0ABD1J0S1</accession>
<feature type="compositionally biased region" description="Low complexity" evidence="3">
    <location>
        <begin position="259"/>
        <end position="272"/>
    </location>
</feature>
<dbReference type="PANTHER" id="PTHR23251">
    <property type="entry name" value="LYSINE-RICH CEACAM1 CO-ISOLATED PROTEIN LYRIC PROTEIN"/>
    <property type="match status" value="1"/>
</dbReference>
<dbReference type="InterPro" id="IPR031402">
    <property type="entry name" value="LYRIC"/>
</dbReference>
<comment type="subcellular location">
    <subcellularLocation>
        <location evidence="1">Nucleus</location>
    </subcellularLocation>
</comment>
<feature type="compositionally biased region" description="Basic residues" evidence="3">
    <location>
        <begin position="492"/>
        <end position="502"/>
    </location>
</feature>
<dbReference type="AlphaFoldDB" id="A0ABD1J0S1"/>